<evidence type="ECO:0000256" key="7">
    <source>
        <dbReference type="SAM" id="MobiDB-lite"/>
    </source>
</evidence>
<dbReference type="Pfam" id="PF01602">
    <property type="entry name" value="Adaptin_N"/>
    <property type="match status" value="1"/>
</dbReference>
<comment type="similarity">
    <text evidence="2 6">Belongs to the adaptor complexes large subunit family.</text>
</comment>
<dbReference type="PANTHER" id="PTHR11134">
    <property type="entry name" value="ADAPTOR COMPLEX SUBUNIT BETA FAMILY MEMBER"/>
    <property type="match status" value="1"/>
</dbReference>
<dbReference type="InterPro" id="IPR026739">
    <property type="entry name" value="AP_beta"/>
</dbReference>
<evidence type="ECO:0000256" key="3">
    <source>
        <dbReference type="ARBA" id="ARBA00022448"/>
    </source>
</evidence>
<feature type="domain" description="Beta-adaptin appendage C-terminal subdomain" evidence="9">
    <location>
        <begin position="640"/>
        <end position="745"/>
    </location>
</feature>
<gene>
    <name evidence="10" type="ORF">M0813_09684</name>
</gene>
<evidence type="ECO:0000256" key="2">
    <source>
        <dbReference type="ARBA" id="ARBA00006613"/>
    </source>
</evidence>
<feature type="compositionally biased region" description="Acidic residues" evidence="7">
    <location>
        <begin position="582"/>
        <end position="592"/>
    </location>
</feature>
<proteinExistence type="inferred from homology"/>
<dbReference type="Proteomes" id="UP001150062">
    <property type="component" value="Unassembled WGS sequence"/>
</dbReference>
<dbReference type="EMBL" id="JAOAOG010000333">
    <property type="protein sequence ID" value="KAJ6227781.1"/>
    <property type="molecule type" value="Genomic_DNA"/>
</dbReference>
<dbReference type="Pfam" id="PF09066">
    <property type="entry name" value="B2-adapt-app_C"/>
    <property type="match status" value="1"/>
</dbReference>
<keyword evidence="4 6" id="KW-0653">Protein transport</keyword>
<dbReference type="InterPro" id="IPR012295">
    <property type="entry name" value="TBP_dom_sf"/>
</dbReference>
<feature type="domain" description="Clathrin/coatomer adaptor adaptin-like N-terminal" evidence="8">
    <location>
        <begin position="5"/>
        <end position="524"/>
    </location>
</feature>
<sequence length="747" mass="85959">MSSSRVIKSFRQLLNESKEQSRRRLVIEQIISAMSLGVNLSPLFADMVKAAQTTDLVQKKMIYLYICKYAEENKELLILSTGTFQRDCQSQDPLVRGLSLRSMSSLMNKELVEYMAREIKKGLMDRSNYVRRIAVLATVKLFRVSPELVLDTEIEKKLYSMIAEVDPYVSINSVVALNEILASKGGISITQKIIIHLLKRFHEFTHWGQSIVLGLVANYAPQSEQECLQILNLLDNYLKSGNTSVILSVSKVFINLINDLPNLRNQIYDRIKNPLITLVSCSGDEMAYPVLKHIYLIATQLPNLFANEASRFFIKGSDPTYLQEIKIDILCEIVNKQNFKQIIFALASYVINSSLNEHISSYCIRAIGKIASQLSSYFDMVIDYLMEFIELDIPHIVEASMIILKDVIRLFPEQSLEIVLPELKRLSEIIHTEEAKVSLIWILGEYGEKIDEGPYILEKFVETFSEESSEKIKLELLTSVLKMFFKRPPESKKMLGVILHEATENSNEPDVIDRGLFYYRLISTDINKTKSIVLSEKENFTRFTENDPLELFEILMDEFNTFSVVYKKPYEQFKRIIHKNEEEEEEEDDDSSTDSSSFSEEELLDQIQQNVNGLDINQQNQSQSQNQQNSQEEQEIELEPKFNLEPSEFQNKWMNSSHNLNFDFELDEELDKESFEEILKENNFQVMASGLIQSTIKIFCYGKDISSNQIGLFQLLITGVNVKLNAKGTNPQFLKLFAEYIATVLTE</sequence>
<protein>
    <recommendedName>
        <fullName evidence="6">AP complex subunit beta</fullName>
    </recommendedName>
</protein>
<dbReference type="InterPro" id="IPR011989">
    <property type="entry name" value="ARM-like"/>
</dbReference>
<dbReference type="SUPFAM" id="SSF48371">
    <property type="entry name" value="ARM repeat"/>
    <property type="match status" value="1"/>
</dbReference>
<evidence type="ECO:0000256" key="6">
    <source>
        <dbReference type="PIRNR" id="PIRNR002291"/>
    </source>
</evidence>
<dbReference type="Gene3D" id="3.30.310.10">
    <property type="entry name" value="TATA-Binding Protein"/>
    <property type="match status" value="1"/>
</dbReference>
<dbReference type="Gene3D" id="1.25.10.10">
    <property type="entry name" value="Leucine-rich Repeat Variant"/>
    <property type="match status" value="1"/>
</dbReference>
<dbReference type="InterPro" id="IPR016342">
    <property type="entry name" value="AP_complex_bsu_1_2_4"/>
</dbReference>
<evidence type="ECO:0000256" key="1">
    <source>
        <dbReference type="ARBA" id="ARBA00004308"/>
    </source>
</evidence>
<keyword evidence="5 6" id="KW-0472">Membrane</keyword>
<name>A0ABQ8X5G0_9EUKA</name>
<evidence type="ECO:0000259" key="8">
    <source>
        <dbReference type="Pfam" id="PF01602"/>
    </source>
</evidence>
<evidence type="ECO:0000256" key="5">
    <source>
        <dbReference type="ARBA" id="ARBA00023136"/>
    </source>
</evidence>
<dbReference type="InterPro" id="IPR015151">
    <property type="entry name" value="B-adaptin_app_sub_C"/>
</dbReference>
<evidence type="ECO:0000259" key="9">
    <source>
        <dbReference type="Pfam" id="PF09066"/>
    </source>
</evidence>
<dbReference type="InterPro" id="IPR016024">
    <property type="entry name" value="ARM-type_fold"/>
</dbReference>
<comment type="subcellular location">
    <subcellularLocation>
        <location evidence="1">Endomembrane system</location>
    </subcellularLocation>
</comment>
<keyword evidence="3 6" id="KW-0813">Transport</keyword>
<evidence type="ECO:0000313" key="10">
    <source>
        <dbReference type="EMBL" id="KAJ6227781.1"/>
    </source>
</evidence>
<comment type="caution">
    <text evidence="10">The sequence shown here is derived from an EMBL/GenBank/DDBJ whole genome shotgun (WGS) entry which is preliminary data.</text>
</comment>
<dbReference type="InterPro" id="IPR002553">
    <property type="entry name" value="Clathrin/coatomer_adapt-like_N"/>
</dbReference>
<evidence type="ECO:0000256" key="4">
    <source>
        <dbReference type="ARBA" id="ARBA00022927"/>
    </source>
</evidence>
<accession>A0ABQ8X5G0</accession>
<evidence type="ECO:0000313" key="11">
    <source>
        <dbReference type="Proteomes" id="UP001150062"/>
    </source>
</evidence>
<reference evidence="10" key="1">
    <citation type="submission" date="2022-08" db="EMBL/GenBank/DDBJ databases">
        <title>Novel sulfate-reducing endosymbionts in the free-living metamonad Anaeramoeba.</title>
        <authorList>
            <person name="Jerlstrom-Hultqvist J."/>
            <person name="Cepicka I."/>
            <person name="Gallot-Lavallee L."/>
            <person name="Salas-Leiva D."/>
            <person name="Curtis B.A."/>
            <person name="Zahonova K."/>
            <person name="Pipaliya S."/>
            <person name="Dacks J."/>
            <person name="Roger A.J."/>
        </authorList>
    </citation>
    <scope>NUCLEOTIDE SEQUENCE</scope>
    <source>
        <strain evidence="10">Schooner1</strain>
    </source>
</reference>
<keyword evidence="11" id="KW-1185">Reference proteome</keyword>
<dbReference type="PIRSF" id="PIRSF002291">
    <property type="entry name" value="AP_complex_beta"/>
    <property type="match status" value="1"/>
</dbReference>
<feature type="region of interest" description="Disordered" evidence="7">
    <location>
        <begin position="578"/>
        <end position="601"/>
    </location>
</feature>
<organism evidence="10 11">
    <name type="scientific">Anaeramoeba flamelloides</name>
    <dbReference type="NCBI Taxonomy" id="1746091"/>
    <lineage>
        <taxon>Eukaryota</taxon>
        <taxon>Metamonada</taxon>
        <taxon>Anaeramoebidae</taxon>
        <taxon>Anaeramoeba</taxon>
    </lineage>
</organism>